<evidence type="ECO:0000313" key="4">
    <source>
        <dbReference type="Proteomes" id="UP001214576"/>
    </source>
</evidence>
<evidence type="ECO:0000313" key="3">
    <source>
        <dbReference type="EMBL" id="KAI4534906.1"/>
    </source>
</evidence>
<dbReference type="EMBL" id="JAKZEL010000019">
    <property type="protein sequence ID" value="KAI4534906.1"/>
    <property type="molecule type" value="Genomic_DNA"/>
</dbReference>
<keyword evidence="2" id="KW-1133">Transmembrane helix</keyword>
<name>A0AAD4TX19_OVIAM</name>
<gene>
    <name evidence="3" type="ORF">MG293_015766</name>
</gene>
<comment type="caution">
    <text evidence="3">The sequence shown here is derived from an EMBL/GenBank/DDBJ whole genome shotgun (WGS) entry which is preliminary data.</text>
</comment>
<accession>A0AAD4TX19</accession>
<keyword evidence="4" id="KW-1185">Reference proteome</keyword>
<keyword evidence="2" id="KW-0812">Transmembrane</keyword>
<evidence type="ECO:0000256" key="2">
    <source>
        <dbReference type="SAM" id="Phobius"/>
    </source>
</evidence>
<keyword evidence="2" id="KW-0472">Membrane</keyword>
<organism evidence="3 4">
    <name type="scientific">Ovis ammon polii</name>
    <dbReference type="NCBI Taxonomy" id="230172"/>
    <lineage>
        <taxon>Eukaryota</taxon>
        <taxon>Metazoa</taxon>
        <taxon>Chordata</taxon>
        <taxon>Craniata</taxon>
        <taxon>Vertebrata</taxon>
        <taxon>Euteleostomi</taxon>
        <taxon>Mammalia</taxon>
        <taxon>Eutheria</taxon>
        <taxon>Laurasiatheria</taxon>
        <taxon>Artiodactyla</taxon>
        <taxon>Ruminantia</taxon>
        <taxon>Pecora</taxon>
        <taxon>Bovidae</taxon>
        <taxon>Caprinae</taxon>
        <taxon>Ovis</taxon>
    </lineage>
</organism>
<dbReference type="Proteomes" id="UP001214576">
    <property type="component" value="Unassembled WGS sequence"/>
</dbReference>
<sequence length="264" mass="29604">MDEEAQKRKEQDSGMALSPCVGSMPVHSSCDSQTLDHGVVAYKLSCSPRLSEEEAGKRRKKGKKRGMALSQAKHLLHEYELDDETLQKAQLEQHKIFQSFPTSPAPSAPLPPLAMGTKRKVPSIQEQDDLDDDINSIVCDYATQGSVLRHVKCTAPLTGAVAPTEMKHEKDPWIVENEVLISRKSDELERINSVISEPEVGERRAEVPERRLRFLQEFIPCLSAFFPSSHTFEIFLVKTGSLDHISLVSQILFSIVCILAFYRT</sequence>
<protein>
    <submittedName>
        <fullName evidence="3">Uncharacterized protein</fullName>
    </submittedName>
</protein>
<feature type="compositionally biased region" description="Basic and acidic residues" evidence="1">
    <location>
        <begin position="1"/>
        <end position="12"/>
    </location>
</feature>
<evidence type="ECO:0000256" key="1">
    <source>
        <dbReference type="SAM" id="MobiDB-lite"/>
    </source>
</evidence>
<dbReference type="AlphaFoldDB" id="A0AAD4TX19"/>
<reference evidence="3" key="1">
    <citation type="submission" date="2022-03" db="EMBL/GenBank/DDBJ databases">
        <title>Genomic analyses of argali, domestic sheep and their hybrids provide insights into chromosomal evolution, heterosis and genetic basis of agronomic traits.</title>
        <authorList>
            <person name="Li M."/>
        </authorList>
    </citation>
    <scope>NUCLEOTIDE SEQUENCE</scope>
    <source>
        <strain evidence="3">CAU-MHL-2022a</strain>
        <tissue evidence="3">Skin</tissue>
    </source>
</reference>
<feature type="region of interest" description="Disordered" evidence="1">
    <location>
        <begin position="1"/>
        <end position="29"/>
    </location>
</feature>
<feature type="transmembrane region" description="Helical" evidence="2">
    <location>
        <begin position="244"/>
        <end position="262"/>
    </location>
</feature>
<proteinExistence type="predicted"/>